<dbReference type="Gene3D" id="3.40.640.10">
    <property type="entry name" value="Type I PLP-dependent aspartate aminotransferase-like (Major domain)"/>
    <property type="match status" value="1"/>
</dbReference>
<dbReference type="InterPro" id="IPR015424">
    <property type="entry name" value="PyrdxlP-dep_Trfase"/>
</dbReference>
<name>A0A5S9RB14_MYCVN</name>
<keyword evidence="4" id="KW-0238">DNA-binding</keyword>
<reference evidence="7 8" key="1">
    <citation type="submission" date="2019-11" db="EMBL/GenBank/DDBJ databases">
        <authorList>
            <person name="Holert J."/>
        </authorList>
    </citation>
    <scope>NUCLEOTIDE SEQUENCE [LARGE SCALE GENOMIC DNA]</scope>
    <source>
        <strain evidence="7">BC8_1</strain>
    </source>
</reference>
<evidence type="ECO:0000313" key="8">
    <source>
        <dbReference type="Proteomes" id="UP000430146"/>
    </source>
</evidence>
<dbReference type="AlphaFoldDB" id="A0A5S9RB14"/>
<dbReference type="GO" id="GO:0030170">
    <property type="term" value="F:pyridoxal phosphate binding"/>
    <property type="evidence" value="ECO:0007669"/>
    <property type="project" value="InterPro"/>
</dbReference>
<dbReference type="SUPFAM" id="SSF46785">
    <property type="entry name" value="Winged helix' DNA-binding domain"/>
    <property type="match status" value="1"/>
</dbReference>
<evidence type="ECO:0000313" key="7">
    <source>
        <dbReference type="EMBL" id="CAA0137463.1"/>
    </source>
</evidence>
<dbReference type="InterPro" id="IPR036390">
    <property type="entry name" value="WH_DNA-bd_sf"/>
</dbReference>
<dbReference type="CDD" id="cd07377">
    <property type="entry name" value="WHTH_GntR"/>
    <property type="match status" value="1"/>
</dbReference>
<dbReference type="EMBL" id="CACSIP010000075">
    <property type="protein sequence ID" value="CAA0137463.1"/>
    <property type="molecule type" value="Genomic_DNA"/>
</dbReference>
<dbReference type="Pfam" id="PF00155">
    <property type="entry name" value="Aminotran_1_2"/>
    <property type="match status" value="1"/>
</dbReference>
<dbReference type="Gene3D" id="1.10.10.10">
    <property type="entry name" value="Winged helix-like DNA-binding domain superfamily/Winged helix DNA-binding domain"/>
    <property type="match status" value="1"/>
</dbReference>
<proteinExistence type="inferred from homology"/>
<evidence type="ECO:0000256" key="5">
    <source>
        <dbReference type="ARBA" id="ARBA00023163"/>
    </source>
</evidence>
<keyword evidence="8" id="KW-1185">Reference proteome</keyword>
<dbReference type="Pfam" id="PF00392">
    <property type="entry name" value="GntR"/>
    <property type="match status" value="1"/>
</dbReference>
<dbReference type="GO" id="GO:0003700">
    <property type="term" value="F:DNA-binding transcription factor activity"/>
    <property type="evidence" value="ECO:0007669"/>
    <property type="project" value="InterPro"/>
</dbReference>
<dbReference type="SMART" id="SM00345">
    <property type="entry name" value="HTH_GNTR"/>
    <property type="match status" value="1"/>
</dbReference>
<keyword evidence="2" id="KW-0663">Pyridoxal phosphate</keyword>
<sequence length="489" mass="52868">MLYEQLRSSILSGQLAGGSKLLPSRVLAAQCGLSRNTVLAAFDQLAAEGYITGRQGSGTYVARVLPEELLQSAPFSQSSASPALHPGAATLSARGERLARARRMPIPSVLGHQPRGAAFLIGLPALDAFPFKTWTRLYSTRFATSASALMPYDSPAGYRPLREAIASYIATARGIHCTADQVIVMNGSQQALEFCARILLDPGDAAWLEDPGYLGARAALVSAGAHIVPVPVDESGLDVAAGIELESTARIAIVTPSHQFPLGHTMSLERRLALIDWAARNESWVIEDDYDAEFRYVGKPLAALTAIDTHQRVVYVGTFSKVLFPSLRLGYIIAPEAIVDGFIAAHLSTDMHAHLIDQAVVTDFMEQGHFANHLRRMRVLYRERQQLLIQEAERIGGRIALAPSDGGLHLVGQLADIGDDTAIAKSALQQGVHVWPLSIHHYHPSRSSALLLGYAGTPKRDMRAGFNVLAKVLQDRPTTTRAKPGTRTI</sequence>
<accession>A0A5S9RB14</accession>
<evidence type="ECO:0000256" key="1">
    <source>
        <dbReference type="ARBA" id="ARBA00005384"/>
    </source>
</evidence>
<evidence type="ECO:0000259" key="6">
    <source>
        <dbReference type="PROSITE" id="PS50949"/>
    </source>
</evidence>
<dbReference type="InterPro" id="IPR051446">
    <property type="entry name" value="HTH_trans_reg/aminotransferase"/>
</dbReference>
<dbReference type="PROSITE" id="PS50949">
    <property type="entry name" value="HTH_GNTR"/>
    <property type="match status" value="1"/>
</dbReference>
<dbReference type="CDD" id="cd00609">
    <property type="entry name" value="AAT_like"/>
    <property type="match status" value="1"/>
</dbReference>
<keyword evidence="5" id="KW-0804">Transcription</keyword>
<comment type="similarity">
    <text evidence="1">In the C-terminal section; belongs to the class-I pyridoxal-phosphate-dependent aminotransferase family.</text>
</comment>
<dbReference type="SUPFAM" id="SSF53383">
    <property type="entry name" value="PLP-dependent transferases"/>
    <property type="match status" value="1"/>
</dbReference>
<evidence type="ECO:0000256" key="3">
    <source>
        <dbReference type="ARBA" id="ARBA00023015"/>
    </source>
</evidence>
<feature type="domain" description="HTH gntR-type" evidence="6">
    <location>
        <begin position="1"/>
        <end position="64"/>
    </location>
</feature>
<dbReference type="Proteomes" id="UP000430146">
    <property type="component" value="Unassembled WGS sequence"/>
</dbReference>
<dbReference type="PANTHER" id="PTHR46577">
    <property type="entry name" value="HTH-TYPE TRANSCRIPTIONAL REGULATORY PROTEIN GABR"/>
    <property type="match status" value="1"/>
</dbReference>
<keyword evidence="3" id="KW-0805">Transcription regulation</keyword>
<dbReference type="InterPro" id="IPR015421">
    <property type="entry name" value="PyrdxlP-dep_Trfase_major"/>
</dbReference>
<evidence type="ECO:0000256" key="4">
    <source>
        <dbReference type="ARBA" id="ARBA00023125"/>
    </source>
</evidence>
<organism evidence="7 8">
    <name type="scientific">Mycolicibacterium vanbaalenii</name>
    <name type="common">Mycobacterium vanbaalenii</name>
    <dbReference type="NCBI Taxonomy" id="110539"/>
    <lineage>
        <taxon>Bacteria</taxon>
        <taxon>Bacillati</taxon>
        <taxon>Actinomycetota</taxon>
        <taxon>Actinomycetes</taxon>
        <taxon>Mycobacteriales</taxon>
        <taxon>Mycobacteriaceae</taxon>
        <taxon>Mycolicibacterium</taxon>
    </lineage>
</organism>
<dbReference type="InterPro" id="IPR036388">
    <property type="entry name" value="WH-like_DNA-bd_sf"/>
</dbReference>
<gene>
    <name evidence="7" type="primary">gabR_1</name>
    <name evidence="7" type="ORF">AELLOGFF_02244</name>
</gene>
<evidence type="ECO:0000256" key="2">
    <source>
        <dbReference type="ARBA" id="ARBA00022898"/>
    </source>
</evidence>
<dbReference type="GO" id="GO:0003677">
    <property type="term" value="F:DNA binding"/>
    <property type="evidence" value="ECO:0007669"/>
    <property type="project" value="UniProtKB-KW"/>
</dbReference>
<protein>
    <submittedName>
        <fullName evidence="7">HTH-type transcriptional regulatory protein GabR</fullName>
    </submittedName>
</protein>
<dbReference type="PANTHER" id="PTHR46577:SF1">
    <property type="entry name" value="HTH-TYPE TRANSCRIPTIONAL REGULATORY PROTEIN GABR"/>
    <property type="match status" value="1"/>
</dbReference>
<dbReference type="InterPro" id="IPR000524">
    <property type="entry name" value="Tscrpt_reg_HTH_GntR"/>
</dbReference>
<dbReference type="InterPro" id="IPR004839">
    <property type="entry name" value="Aminotransferase_I/II_large"/>
</dbReference>